<keyword evidence="1" id="KW-0808">Transferase</keyword>
<gene>
    <name evidence="1" type="ORF">EPI10_016516</name>
</gene>
<dbReference type="EMBL" id="SMMG02000006">
    <property type="protein sequence ID" value="KAA3470838.1"/>
    <property type="molecule type" value="Genomic_DNA"/>
</dbReference>
<organism evidence="1 2">
    <name type="scientific">Gossypium australe</name>
    <dbReference type="NCBI Taxonomy" id="47621"/>
    <lineage>
        <taxon>Eukaryota</taxon>
        <taxon>Viridiplantae</taxon>
        <taxon>Streptophyta</taxon>
        <taxon>Embryophyta</taxon>
        <taxon>Tracheophyta</taxon>
        <taxon>Spermatophyta</taxon>
        <taxon>Magnoliopsida</taxon>
        <taxon>eudicotyledons</taxon>
        <taxon>Gunneridae</taxon>
        <taxon>Pentapetalae</taxon>
        <taxon>rosids</taxon>
        <taxon>malvids</taxon>
        <taxon>Malvales</taxon>
        <taxon>Malvaceae</taxon>
        <taxon>Malvoideae</taxon>
        <taxon>Gossypium</taxon>
    </lineage>
</organism>
<accession>A0A5B6VP94</accession>
<keyword evidence="1" id="KW-0675">Receptor</keyword>
<comment type="caution">
    <text evidence="1">The sequence shown here is derived from an EMBL/GenBank/DDBJ whole genome shotgun (WGS) entry which is preliminary data.</text>
</comment>
<proteinExistence type="predicted"/>
<keyword evidence="2" id="KW-1185">Reference proteome</keyword>
<dbReference type="Proteomes" id="UP000325315">
    <property type="component" value="Unassembled WGS sequence"/>
</dbReference>
<evidence type="ECO:0000313" key="1">
    <source>
        <dbReference type="EMBL" id="KAA3470838.1"/>
    </source>
</evidence>
<dbReference type="GO" id="GO:0016301">
    <property type="term" value="F:kinase activity"/>
    <property type="evidence" value="ECO:0007669"/>
    <property type="project" value="UniProtKB-KW"/>
</dbReference>
<protein>
    <submittedName>
        <fullName evidence="1">Receptor-like protein kinase</fullName>
    </submittedName>
</protein>
<dbReference type="AlphaFoldDB" id="A0A5B6VP94"/>
<evidence type="ECO:0000313" key="2">
    <source>
        <dbReference type="Proteomes" id="UP000325315"/>
    </source>
</evidence>
<sequence>MLCRYRSGPSPVISPAEVEIQPDMTYNEEPIKILRNKSIALVKYFGNGTVSKRLRGSPRKL</sequence>
<keyword evidence="1" id="KW-0418">Kinase</keyword>
<dbReference type="OrthoDB" id="998593at2759"/>
<name>A0A5B6VP94_9ROSI</name>
<reference evidence="2" key="1">
    <citation type="journal article" date="2019" name="Plant Biotechnol. J.">
        <title>Genome sequencing of the Australian wild diploid species Gossypium australe highlights disease resistance and delayed gland morphogenesis.</title>
        <authorList>
            <person name="Cai Y."/>
            <person name="Cai X."/>
            <person name="Wang Q."/>
            <person name="Wang P."/>
            <person name="Zhang Y."/>
            <person name="Cai C."/>
            <person name="Xu Y."/>
            <person name="Wang K."/>
            <person name="Zhou Z."/>
            <person name="Wang C."/>
            <person name="Geng S."/>
            <person name="Li B."/>
            <person name="Dong Q."/>
            <person name="Hou Y."/>
            <person name="Wang H."/>
            <person name="Ai P."/>
            <person name="Liu Z."/>
            <person name="Yi F."/>
            <person name="Sun M."/>
            <person name="An G."/>
            <person name="Cheng J."/>
            <person name="Zhang Y."/>
            <person name="Shi Q."/>
            <person name="Xie Y."/>
            <person name="Shi X."/>
            <person name="Chang Y."/>
            <person name="Huang F."/>
            <person name="Chen Y."/>
            <person name="Hong S."/>
            <person name="Mi L."/>
            <person name="Sun Q."/>
            <person name="Zhang L."/>
            <person name="Zhou B."/>
            <person name="Peng R."/>
            <person name="Zhang X."/>
            <person name="Liu F."/>
        </authorList>
    </citation>
    <scope>NUCLEOTIDE SEQUENCE [LARGE SCALE GENOMIC DNA]</scope>
    <source>
        <strain evidence="2">cv. PA1801</strain>
    </source>
</reference>